<keyword evidence="1" id="KW-0732">Signal</keyword>
<evidence type="ECO:0000256" key="1">
    <source>
        <dbReference type="SAM" id="SignalP"/>
    </source>
</evidence>
<name>A0A224YL92_9ACAR</name>
<dbReference type="EMBL" id="GFPF01004165">
    <property type="protein sequence ID" value="MAA15311.1"/>
    <property type="molecule type" value="Transcribed_RNA"/>
</dbReference>
<accession>A0A224YL92</accession>
<organism evidence="2">
    <name type="scientific">Rhipicephalus zambeziensis</name>
    <dbReference type="NCBI Taxonomy" id="60191"/>
    <lineage>
        <taxon>Eukaryota</taxon>
        <taxon>Metazoa</taxon>
        <taxon>Ecdysozoa</taxon>
        <taxon>Arthropoda</taxon>
        <taxon>Chelicerata</taxon>
        <taxon>Arachnida</taxon>
        <taxon>Acari</taxon>
        <taxon>Parasitiformes</taxon>
        <taxon>Ixodida</taxon>
        <taxon>Ixodoidea</taxon>
        <taxon>Ixodidae</taxon>
        <taxon>Rhipicephalinae</taxon>
        <taxon>Rhipicephalus</taxon>
        <taxon>Rhipicephalus</taxon>
    </lineage>
</organism>
<protein>
    <submittedName>
        <fullName evidence="2">Lipocalin</fullName>
    </submittedName>
</protein>
<sequence length="204" mass="23621">MKLTKPYHILLLGLYLTIAECKTPFGIKVYNIKKFMRSPHRIWTYATTAGRHCWCQADVTQFIDEAKIVYTHYFLSPGELKRHTKMKGYFPKKNLMFVQPYGSSNEVKHEIVYFDKSAKCAVIKVSSAISSGGNMNKLDLRVWNTHNVAHSAQPCIPVFRRISRELHVVYKDMCQKLLDKGRPSQDQDVEGRKNPRDFVCLNYG</sequence>
<feature type="signal peptide" evidence="1">
    <location>
        <begin position="1"/>
        <end position="21"/>
    </location>
</feature>
<feature type="chain" id="PRO_5012397946" evidence="1">
    <location>
        <begin position="22"/>
        <end position="204"/>
    </location>
</feature>
<evidence type="ECO:0000313" key="2">
    <source>
        <dbReference type="EMBL" id="MAA15311.1"/>
    </source>
</evidence>
<reference evidence="2" key="1">
    <citation type="journal article" date="2017" name="Parasit. Vectors">
        <title>Sialotranscriptomics of Rhipicephalus zambeziensis reveals intricate expression profiles of secretory proteins and suggests tight temporal transcriptional regulation during blood-feeding.</title>
        <authorList>
            <person name="de Castro M.H."/>
            <person name="de Klerk D."/>
            <person name="Pienaar R."/>
            <person name="Rees D.J.G."/>
            <person name="Mans B.J."/>
        </authorList>
    </citation>
    <scope>NUCLEOTIDE SEQUENCE</scope>
    <source>
        <tissue evidence="2">Salivary glands</tissue>
    </source>
</reference>
<proteinExistence type="predicted"/>
<dbReference type="AlphaFoldDB" id="A0A224YL92"/>